<dbReference type="PANTHER" id="PTHR11339:SF264">
    <property type="entry name" value="MUCIN-6"/>
    <property type="match status" value="1"/>
</dbReference>
<evidence type="ECO:0000313" key="5">
    <source>
        <dbReference type="Proteomes" id="UP001266305"/>
    </source>
</evidence>
<evidence type="ECO:0000256" key="2">
    <source>
        <dbReference type="ARBA" id="ARBA00023180"/>
    </source>
</evidence>
<dbReference type="Proteomes" id="UP001266305">
    <property type="component" value="Unassembled WGS sequence"/>
</dbReference>
<dbReference type="InterPro" id="IPR002919">
    <property type="entry name" value="TIL_dom"/>
</dbReference>
<dbReference type="InterPro" id="IPR050780">
    <property type="entry name" value="Mucin_vWF_Thrombospondin_sf"/>
</dbReference>
<name>A0ABQ9T8N8_SAGOE</name>
<dbReference type="InterPro" id="IPR014853">
    <property type="entry name" value="VWF/SSPO/ZAN-like_Cys-rich_dom"/>
</dbReference>
<evidence type="ECO:0000313" key="4">
    <source>
        <dbReference type="EMBL" id="KAK2081108.1"/>
    </source>
</evidence>
<dbReference type="Pfam" id="PF08742">
    <property type="entry name" value="C8"/>
    <property type="match status" value="1"/>
</dbReference>
<feature type="domain" description="VWFD" evidence="3">
    <location>
        <begin position="1"/>
        <end position="65"/>
    </location>
</feature>
<evidence type="ECO:0000256" key="1">
    <source>
        <dbReference type="ARBA" id="ARBA00023157"/>
    </source>
</evidence>
<dbReference type="InterPro" id="IPR036084">
    <property type="entry name" value="Ser_inhib-like_sf"/>
</dbReference>
<dbReference type="PROSITE" id="PS51233">
    <property type="entry name" value="VWFD"/>
    <property type="match status" value="1"/>
</dbReference>
<dbReference type="PANTHER" id="PTHR11339">
    <property type="entry name" value="EXTRACELLULAR MATRIX GLYCOPROTEIN RELATED"/>
    <property type="match status" value="1"/>
</dbReference>
<accession>A0ABQ9T8N8</accession>
<organism evidence="4 5">
    <name type="scientific">Saguinus oedipus</name>
    <name type="common">Cotton-top tamarin</name>
    <name type="synonym">Oedipomidas oedipus</name>
    <dbReference type="NCBI Taxonomy" id="9490"/>
    <lineage>
        <taxon>Eukaryota</taxon>
        <taxon>Metazoa</taxon>
        <taxon>Chordata</taxon>
        <taxon>Craniata</taxon>
        <taxon>Vertebrata</taxon>
        <taxon>Euteleostomi</taxon>
        <taxon>Mammalia</taxon>
        <taxon>Eutheria</taxon>
        <taxon>Euarchontoglires</taxon>
        <taxon>Primates</taxon>
        <taxon>Haplorrhini</taxon>
        <taxon>Platyrrhini</taxon>
        <taxon>Cebidae</taxon>
        <taxon>Callitrichinae</taxon>
        <taxon>Saguinus</taxon>
    </lineage>
</organism>
<dbReference type="Pfam" id="PF01826">
    <property type="entry name" value="TIL"/>
    <property type="match status" value="1"/>
</dbReference>
<gene>
    <name evidence="4" type="ORF">P7K49_040223</name>
</gene>
<dbReference type="EMBL" id="JASSZA010000411">
    <property type="protein sequence ID" value="KAK2081108.1"/>
    <property type="molecule type" value="Genomic_DNA"/>
</dbReference>
<proteinExistence type="predicted"/>
<comment type="caution">
    <text evidence="4">The sequence shown here is derived from an EMBL/GenBank/DDBJ whole genome shotgun (WGS) entry which is preliminary data.</text>
</comment>
<keyword evidence="1" id="KW-1015">Disulfide bond</keyword>
<dbReference type="Gene3D" id="2.10.25.10">
    <property type="entry name" value="Laminin"/>
    <property type="match status" value="1"/>
</dbReference>
<dbReference type="InterPro" id="IPR001846">
    <property type="entry name" value="VWF_type-D"/>
</dbReference>
<evidence type="ECO:0000259" key="3">
    <source>
        <dbReference type="PROSITE" id="PS51233"/>
    </source>
</evidence>
<dbReference type="CDD" id="cd19941">
    <property type="entry name" value="TIL"/>
    <property type="match status" value="1"/>
</dbReference>
<keyword evidence="5" id="KW-1185">Reference proteome</keyword>
<protein>
    <recommendedName>
        <fullName evidence="3">VWFD domain-containing protein</fullName>
    </recommendedName>
</protein>
<keyword evidence="2" id="KW-0325">Glycoprotein</keyword>
<reference evidence="4 5" key="1">
    <citation type="submission" date="2023-05" db="EMBL/GenBank/DDBJ databases">
        <title>B98-5 Cell Line De Novo Hybrid Assembly: An Optical Mapping Approach.</title>
        <authorList>
            <person name="Kananen K."/>
            <person name="Auerbach J.A."/>
            <person name="Kautto E."/>
            <person name="Blachly J.S."/>
        </authorList>
    </citation>
    <scope>NUCLEOTIDE SEQUENCE [LARGE SCALE GENOMIC DNA]</scope>
    <source>
        <strain evidence="4">B95-8</strain>
        <tissue evidence="4">Cell line</tissue>
    </source>
</reference>
<sequence>MGAGGTAHACSWPAGSGLCGNFNGDTTDDFTTSLGIPEGTASLFVDSWRAGNCPAALERETDPCSMSQLNSECLASHSPSCPPDPMALTDPWTTDPAARVRGALGGAVAAMGRGGDPCPDRSSPEVCAETHCSVLLRAGTVFERASGRAAGEASAEADSQAPGGILALAGGLGPQRRQGRRCVYQACNYEETFPHICAALGDYVHACSSRGVLLWGWRSSVENCSEHPLGLERGHSGQGSWRGSWGPKQAAEPKRVLPGLLLPEGLTRVSPAAIPCTGNSTFSYDSQACERTCLSLSDRAAECHASAVPVDGCNCPDGTYLNHKGECVHKAQCPCTLEGYKFILAQQATVINGATW</sequence>
<dbReference type="SUPFAM" id="SSF57567">
    <property type="entry name" value="Serine protease inhibitors"/>
    <property type="match status" value="1"/>
</dbReference>